<dbReference type="OrthoDB" id="9811033at2"/>
<evidence type="ECO:0000259" key="1">
    <source>
        <dbReference type="PROSITE" id="PS50075"/>
    </source>
</evidence>
<reference evidence="3" key="1">
    <citation type="submission" date="2016-10" db="EMBL/GenBank/DDBJ databases">
        <authorList>
            <person name="Varghese N."/>
            <person name="Submissions S."/>
        </authorList>
    </citation>
    <scope>NUCLEOTIDE SEQUENCE [LARGE SCALE GENOMIC DNA]</scope>
    <source>
        <strain evidence="3">DSM 25575</strain>
    </source>
</reference>
<name>A0A1I4ZBR4_CHROL</name>
<dbReference type="Gene3D" id="1.10.1200.10">
    <property type="entry name" value="ACP-like"/>
    <property type="match status" value="1"/>
</dbReference>
<dbReference type="PROSITE" id="PS50075">
    <property type="entry name" value="CARRIER"/>
    <property type="match status" value="1"/>
</dbReference>
<feature type="domain" description="Carrier" evidence="1">
    <location>
        <begin position="1"/>
        <end position="79"/>
    </location>
</feature>
<dbReference type="AlphaFoldDB" id="A0A1I4ZBR4"/>
<sequence>MNKNEILSKLSEIFREELDNEEITLTAETTANDVEEWDSLSHIQLIVAVERAFGIRFTSSEIQTWNNVGEMADSVAAKL</sequence>
<accession>A0A1I4ZBR4</accession>
<proteinExistence type="predicted"/>
<gene>
    <name evidence="2" type="ORF">SAMN05421594_2875</name>
</gene>
<dbReference type="SUPFAM" id="SSF47336">
    <property type="entry name" value="ACP-like"/>
    <property type="match status" value="1"/>
</dbReference>
<dbReference type="Pfam" id="PF00550">
    <property type="entry name" value="PP-binding"/>
    <property type="match status" value="1"/>
</dbReference>
<dbReference type="EMBL" id="FOVD01000004">
    <property type="protein sequence ID" value="SFN47732.1"/>
    <property type="molecule type" value="Genomic_DNA"/>
</dbReference>
<evidence type="ECO:0000313" key="2">
    <source>
        <dbReference type="EMBL" id="SFN47732.1"/>
    </source>
</evidence>
<dbReference type="InterPro" id="IPR036736">
    <property type="entry name" value="ACP-like_sf"/>
</dbReference>
<keyword evidence="3" id="KW-1185">Reference proteome</keyword>
<evidence type="ECO:0000313" key="3">
    <source>
        <dbReference type="Proteomes" id="UP000198769"/>
    </source>
</evidence>
<dbReference type="Proteomes" id="UP000198769">
    <property type="component" value="Unassembled WGS sequence"/>
</dbReference>
<dbReference type="RefSeq" id="WP_047450687.1">
    <property type="nucleotide sequence ID" value="NZ_FOVD01000004.1"/>
</dbReference>
<protein>
    <submittedName>
        <fullName evidence="2">Acyl carrier protein</fullName>
    </submittedName>
</protein>
<dbReference type="InterPro" id="IPR009081">
    <property type="entry name" value="PP-bd_ACP"/>
</dbReference>
<organism evidence="2 3">
    <name type="scientific">Chryseobacterium oleae</name>
    <dbReference type="NCBI Taxonomy" id="491207"/>
    <lineage>
        <taxon>Bacteria</taxon>
        <taxon>Pseudomonadati</taxon>
        <taxon>Bacteroidota</taxon>
        <taxon>Flavobacteriia</taxon>
        <taxon>Flavobacteriales</taxon>
        <taxon>Weeksellaceae</taxon>
        <taxon>Chryseobacterium group</taxon>
        <taxon>Chryseobacterium</taxon>
    </lineage>
</organism>